<dbReference type="PANTHER" id="PTHR33055">
    <property type="entry name" value="TRANSPOSASE FOR INSERTION SEQUENCE ELEMENT IS1111A"/>
    <property type="match status" value="1"/>
</dbReference>
<proteinExistence type="predicted"/>
<organism evidence="2 3">
    <name type="scientific">Streptomyces wuyuanensis</name>
    <dbReference type="NCBI Taxonomy" id="1196353"/>
    <lineage>
        <taxon>Bacteria</taxon>
        <taxon>Bacillati</taxon>
        <taxon>Actinomycetota</taxon>
        <taxon>Actinomycetes</taxon>
        <taxon>Kitasatosporales</taxon>
        <taxon>Streptomycetaceae</taxon>
        <taxon>Streptomyces</taxon>
    </lineage>
</organism>
<accession>A0A1H0B4V2</accession>
<gene>
    <name evidence="2" type="ORF">SAMN05444921_12638</name>
</gene>
<name>A0A1H0B4V2_9ACTN</name>
<evidence type="ECO:0000259" key="1">
    <source>
        <dbReference type="Pfam" id="PF01548"/>
    </source>
</evidence>
<dbReference type="GO" id="GO:0003677">
    <property type="term" value="F:DNA binding"/>
    <property type="evidence" value="ECO:0007669"/>
    <property type="project" value="InterPro"/>
</dbReference>
<feature type="domain" description="Transposase IS110-like N-terminal" evidence="1">
    <location>
        <begin position="12"/>
        <end position="151"/>
    </location>
</feature>
<dbReference type="InterPro" id="IPR002525">
    <property type="entry name" value="Transp_IS110-like_N"/>
</dbReference>
<sequence length="154" mass="16194">MTAPEIAVIGGGIDTHTDVHQAAVIDSVGRHLDTQPFETNSAGYEQLLAWLRAQGEVIAVGMEGTGAYGAELARFLTASGITVVEVDRPDRKARRAHGKSDLIDAYAAATAVLSGRASGTPKSRDGIVEAIRALRVVRKSAVKARTQTSTRSAL</sequence>
<dbReference type="InterPro" id="IPR047650">
    <property type="entry name" value="Transpos_IS110"/>
</dbReference>
<dbReference type="GO" id="GO:0006313">
    <property type="term" value="P:DNA transposition"/>
    <property type="evidence" value="ECO:0007669"/>
    <property type="project" value="InterPro"/>
</dbReference>
<dbReference type="Proteomes" id="UP000199063">
    <property type="component" value="Unassembled WGS sequence"/>
</dbReference>
<evidence type="ECO:0000313" key="2">
    <source>
        <dbReference type="EMBL" id="SDN40343.1"/>
    </source>
</evidence>
<dbReference type="STRING" id="1196353.SAMN05444921_12638"/>
<evidence type="ECO:0000313" key="3">
    <source>
        <dbReference type="Proteomes" id="UP000199063"/>
    </source>
</evidence>
<dbReference type="EMBL" id="FNHI01000026">
    <property type="protein sequence ID" value="SDN40343.1"/>
    <property type="molecule type" value="Genomic_DNA"/>
</dbReference>
<dbReference type="AlphaFoldDB" id="A0A1H0B4V2"/>
<dbReference type="GO" id="GO:0004803">
    <property type="term" value="F:transposase activity"/>
    <property type="evidence" value="ECO:0007669"/>
    <property type="project" value="InterPro"/>
</dbReference>
<reference evidence="3" key="1">
    <citation type="submission" date="2016-10" db="EMBL/GenBank/DDBJ databases">
        <authorList>
            <person name="Varghese N."/>
            <person name="Submissions S."/>
        </authorList>
    </citation>
    <scope>NUCLEOTIDE SEQUENCE [LARGE SCALE GENOMIC DNA]</scope>
    <source>
        <strain evidence="3">CGMCC 4.7042</strain>
    </source>
</reference>
<keyword evidence="3" id="KW-1185">Reference proteome</keyword>
<protein>
    <submittedName>
        <fullName evidence="2">Transposase</fullName>
    </submittedName>
</protein>
<dbReference type="Pfam" id="PF01548">
    <property type="entry name" value="DEDD_Tnp_IS110"/>
    <property type="match status" value="1"/>
</dbReference>
<dbReference type="PANTHER" id="PTHR33055:SF3">
    <property type="entry name" value="PUTATIVE TRANSPOSASE FOR IS117-RELATED"/>
    <property type="match status" value="1"/>
</dbReference>